<dbReference type="SMART" id="SM00256">
    <property type="entry name" value="FBOX"/>
    <property type="match status" value="1"/>
</dbReference>
<evidence type="ECO:0000313" key="3">
    <source>
        <dbReference type="Proteomes" id="UP000623467"/>
    </source>
</evidence>
<gene>
    <name evidence="2" type="ORF">MSAN_01332800</name>
</gene>
<reference evidence="2" key="1">
    <citation type="submission" date="2020-05" db="EMBL/GenBank/DDBJ databases">
        <title>Mycena genomes resolve the evolution of fungal bioluminescence.</title>
        <authorList>
            <person name="Tsai I.J."/>
        </authorList>
    </citation>
    <scope>NUCLEOTIDE SEQUENCE</scope>
    <source>
        <strain evidence="2">160909Yilan</strain>
    </source>
</reference>
<dbReference type="SUPFAM" id="SSF81383">
    <property type="entry name" value="F-box domain"/>
    <property type="match status" value="1"/>
</dbReference>
<dbReference type="AlphaFoldDB" id="A0A8H6YCV3"/>
<dbReference type="Pfam" id="PF12937">
    <property type="entry name" value="F-box-like"/>
    <property type="match status" value="1"/>
</dbReference>
<accession>A0A8H6YCV3</accession>
<dbReference type="SUPFAM" id="SSF52047">
    <property type="entry name" value="RNI-like"/>
    <property type="match status" value="1"/>
</dbReference>
<feature type="domain" description="F-box" evidence="1">
    <location>
        <begin position="33"/>
        <end position="74"/>
    </location>
</feature>
<dbReference type="Gene3D" id="1.20.1280.50">
    <property type="match status" value="1"/>
</dbReference>
<dbReference type="EMBL" id="JACAZH010000010">
    <property type="protein sequence ID" value="KAF7357368.1"/>
    <property type="molecule type" value="Genomic_DNA"/>
</dbReference>
<dbReference type="InterPro" id="IPR036047">
    <property type="entry name" value="F-box-like_dom_sf"/>
</dbReference>
<keyword evidence="3" id="KW-1185">Reference proteome</keyword>
<sequence length="478" mass="53651">MKNHLVQVVDRARHGFKRTRSGSVSAGSLVVLIPPEIWLQIFAYLSSPADIKACSLTCVSFRQLAQPLLFTKIFTHPLPPPLALRSLQTNKYRRRTSQRLEFFTSPLIAPAVRECWIDPPSAEDDDLPTDVLIDTIFDRLRRMPNLKVLGCRSIRLTSERLAVLPCLALTTVTLESCLSDLTDFTHHPALPLSTVTFKYHDHDVLSRDAVLPPLLSLFLSPRHLQRLTATSTEILPVITNCRPFTRLLHLEIPIECLTSDLFVPALFHFPALERITLQTNAEGSIPSRASVVSTFPPDMLPNLRFYRGPRNFMALFASTGNIQTMEISLPVKAHRLLRTLGQLKRCPLDFLSFRIDGTVPRDLLECIHKLIPTLRTLSINDPAVSPAGLLALLGETTPRAGTRAFRIRVEGRDRYNLWVPPVEEAADAVDCFKKVRSEVERVYPGLTTLKLLYGVEGGSVVWRRNSQTGQLVQTTAIH</sequence>
<dbReference type="Proteomes" id="UP000623467">
    <property type="component" value="Unassembled WGS sequence"/>
</dbReference>
<protein>
    <recommendedName>
        <fullName evidence="1">F-box domain-containing protein</fullName>
    </recommendedName>
</protein>
<organism evidence="2 3">
    <name type="scientific">Mycena sanguinolenta</name>
    <dbReference type="NCBI Taxonomy" id="230812"/>
    <lineage>
        <taxon>Eukaryota</taxon>
        <taxon>Fungi</taxon>
        <taxon>Dikarya</taxon>
        <taxon>Basidiomycota</taxon>
        <taxon>Agaricomycotina</taxon>
        <taxon>Agaricomycetes</taxon>
        <taxon>Agaricomycetidae</taxon>
        <taxon>Agaricales</taxon>
        <taxon>Marasmiineae</taxon>
        <taxon>Mycenaceae</taxon>
        <taxon>Mycena</taxon>
    </lineage>
</organism>
<dbReference type="InterPro" id="IPR001810">
    <property type="entry name" value="F-box_dom"/>
</dbReference>
<dbReference type="CDD" id="cd09917">
    <property type="entry name" value="F-box_SF"/>
    <property type="match status" value="1"/>
</dbReference>
<proteinExistence type="predicted"/>
<comment type="caution">
    <text evidence="2">The sequence shown here is derived from an EMBL/GenBank/DDBJ whole genome shotgun (WGS) entry which is preliminary data.</text>
</comment>
<dbReference type="OrthoDB" id="2864564at2759"/>
<evidence type="ECO:0000259" key="1">
    <source>
        <dbReference type="SMART" id="SM00256"/>
    </source>
</evidence>
<name>A0A8H6YCV3_9AGAR</name>
<dbReference type="Gene3D" id="3.80.10.10">
    <property type="entry name" value="Ribonuclease Inhibitor"/>
    <property type="match status" value="1"/>
</dbReference>
<evidence type="ECO:0000313" key="2">
    <source>
        <dbReference type="EMBL" id="KAF7357368.1"/>
    </source>
</evidence>
<dbReference type="InterPro" id="IPR032675">
    <property type="entry name" value="LRR_dom_sf"/>
</dbReference>